<keyword evidence="4" id="KW-0285">Flavoprotein</keyword>
<dbReference type="PANTHER" id="PTHR45754:SF3">
    <property type="entry name" value="METHYLENETETRAHYDROFOLATE REDUCTASE (NADPH)"/>
    <property type="match status" value="1"/>
</dbReference>
<dbReference type="GO" id="GO:0071949">
    <property type="term" value="F:FAD binding"/>
    <property type="evidence" value="ECO:0007669"/>
    <property type="project" value="TreeGrafter"/>
</dbReference>
<dbReference type="UniPathway" id="UPA00193"/>
<dbReference type="SUPFAM" id="SSF51730">
    <property type="entry name" value="FAD-linked oxidoreductase"/>
    <property type="match status" value="1"/>
</dbReference>
<feature type="non-terminal residue" evidence="7">
    <location>
        <position position="1"/>
    </location>
</feature>
<organism evidence="7">
    <name type="scientific">marine metagenome</name>
    <dbReference type="NCBI Taxonomy" id="408172"/>
    <lineage>
        <taxon>unclassified sequences</taxon>
        <taxon>metagenomes</taxon>
        <taxon>ecological metagenomes</taxon>
    </lineage>
</organism>
<sequence>VKKISENIVTHGTTIEPLANKMGVSFEFFPPKTPQLEKSLWCSVERLAPLNPVFVSVTYGAGGSTREKTHKIVTRLQNKMDIPAAAHLTCVAASKAEVNRVARRYWEAGIRHIVALRGDPPDGQGKYVAHPEGYNNASDLVRGLKQIGDFEISVAAHSEGHPEAKSIEADIENLKRKVDEGATRGITQFFFQPEHFLRFREKTQKAGLSIPIIPGILPVTNFSQVRRFSKVCGASIPHWLSTLFERLDNDP</sequence>
<evidence type="ECO:0000313" key="7">
    <source>
        <dbReference type="EMBL" id="SVD55679.1"/>
    </source>
</evidence>
<dbReference type="GO" id="GO:0009086">
    <property type="term" value="P:methionine biosynthetic process"/>
    <property type="evidence" value="ECO:0007669"/>
    <property type="project" value="TreeGrafter"/>
</dbReference>
<dbReference type="InterPro" id="IPR003171">
    <property type="entry name" value="Mehydrof_redctse-like"/>
</dbReference>
<dbReference type="GO" id="GO:0005829">
    <property type="term" value="C:cytosol"/>
    <property type="evidence" value="ECO:0007669"/>
    <property type="project" value="TreeGrafter"/>
</dbReference>
<dbReference type="GO" id="GO:0035999">
    <property type="term" value="P:tetrahydrofolate interconversion"/>
    <property type="evidence" value="ECO:0007669"/>
    <property type="project" value="UniProtKB-UniPathway"/>
</dbReference>
<dbReference type="Gene3D" id="3.20.20.220">
    <property type="match status" value="1"/>
</dbReference>
<keyword evidence="6" id="KW-0560">Oxidoreductase</keyword>
<name>A0A382WAH1_9ZZZZ</name>
<evidence type="ECO:0000256" key="5">
    <source>
        <dbReference type="ARBA" id="ARBA00022827"/>
    </source>
</evidence>
<evidence type="ECO:0000256" key="3">
    <source>
        <dbReference type="ARBA" id="ARBA00006743"/>
    </source>
</evidence>
<dbReference type="CDD" id="cd00537">
    <property type="entry name" value="MTHFR"/>
    <property type="match status" value="1"/>
</dbReference>
<dbReference type="AlphaFoldDB" id="A0A382WAH1"/>
<evidence type="ECO:0000256" key="6">
    <source>
        <dbReference type="ARBA" id="ARBA00023002"/>
    </source>
</evidence>
<reference evidence="7" key="1">
    <citation type="submission" date="2018-05" db="EMBL/GenBank/DDBJ databases">
        <authorList>
            <person name="Lanie J.A."/>
            <person name="Ng W.-L."/>
            <person name="Kazmierczak K.M."/>
            <person name="Andrzejewski T.M."/>
            <person name="Davidsen T.M."/>
            <person name="Wayne K.J."/>
            <person name="Tettelin H."/>
            <person name="Glass J.I."/>
            <person name="Rusch D."/>
            <person name="Podicherti R."/>
            <person name="Tsui H.-C.T."/>
            <person name="Winkler M.E."/>
        </authorList>
    </citation>
    <scope>NUCLEOTIDE SEQUENCE</scope>
</reference>
<gene>
    <name evidence="7" type="ORF">METZ01_LOCUS408533</name>
</gene>
<comment type="pathway">
    <text evidence="2">One-carbon metabolism; tetrahydrofolate interconversion.</text>
</comment>
<dbReference type="EMBL" id="UINC01158244">
    <property type="protein sequence ID" value="SVD55679.1"/>
    <property type="molecule type" value="Genomic_DNA"/>
</dbReference>
<protein>
    <submittedName>
        <fullName evidence="7">Uncharacterized protein</fullName>
    </submittedName>
</protein>
<evidence type="ECO:0000256" key="4">
    <source>
        <dbReference type="ARBA" id="ARBA00022630"/>
    </source>
</evidence>
<accession>A0A382WAH1</accession>
<comment type="cofactor">
    <cofactor evidence="1">
        <name>FAD</name>
        <dbReference type="ChEBI" id="CHEBI:57692"/>
    </cofactor>
</comment>
<feature type="non-terminal residue" evidence="7">
    <location>
        <position position="251"/>
    </location>
</feature>
<evidence type="ECO:0000256" key="1">
    <source>
        <dbReference type="ARBA" id="ARBA00001974"/>
    </source>
</evidence>
<dbReference type="Pfam" id="PF02219">
    <property type="entry name" value="MTHFR"/>
    <property type="match status" value="1"/>
</dbReference>
<dbReference type="PANTHER" id="PTHR45754">
    <property type="entry name" value="METHYLENETETRAHYDROFOLATE REDUCTASE"/>
    <property type="match status" value="1"/>
</dbReference>
<proteinExistence type="inferred from homology"/>
<keyword evidence="5" id="KW-0274">FAD</keyword>
<dbReference type="GO" id="GO:0004489">
    <property type="term" value="F:methylenetetrahydrofolate reductase [NAD(P)H] activity"/>
    <property type="evidence" value="ECO:0007669"/>
    <property type="project" value="InterPro"/>
</dbReference>
<dbReference type="InterPro" id="IPR029041">
    <property type="entry name" value="FAD-linked_oxidoreductase-like"/>
</dbReference>
<evidence type="ECO:0000256" key="2">
    <source>
        <dbReference type="ARBA" id="ARBA00004777"/>
    </source>
</evidence>
<comment type="similarity">
    <text evidence="3">Belongs to the methylenetetrahydrofolate reductase family.</text>
</comment>